<protein>
    <recommendedName>
        <fullName evidence="1">F-box domain-containing protein</fullName>
    </recommendedName>
</protein>
<dbReference type="Proteomes" id="UP001152300">
    <property type="component" value="Unassembled WGS sequence"/>
</dbReference>
<dbReference type="PROSITE" id="PS50181">
    <property type="entry name" value="FBOX"/>
    <property type="match status" value="1"/>
</dbReference>
<dbReference type="Pfam" id="PF00646">
    <property type="entry name" value="F-box"/>
    <property type="match status" value="1"/>
</dbReference>
<keyword evidence="3" id="KW-1185">Reference proteome</keyword>
<evidence type="ECO:0000313" key="3">
    <source>
        <dbReference type="Proteomes" id="UP001152300"/>
    </source>
</evidence>
<organism evidence="2 3">
    <name type="scientific">Sclerotinia nivalis</name>
    <dbReference type="NCBI Taxonomy" id="352851"/>
    <lineage>
        <taxon>Eukaryota</taxon>
        <taxon>Fungi</taxon>
        <taxon>Dikarya</taxon>
        <taxon>Ascomycota</taxon>
        <taxon>Pezizomycotina</taxon>
        <taxon>Leotiomycetes</taxon>
        <taxon>Helotiales</taxon>
        <taxon>Sclerotiniaceae</taxon>
        <taxon>Sclerotinia</taxon>
    </lineage>
</organism>
<evidence type="ECO:0000259" key="1">
    <source>
        <dbReference type="PROSITE" id="PS50181"/>
    </source>
</evidence>
<dbReference type="OrthoDB" id="3766406at2759"/>
<dbReference type="AlphaFoldDB" id="A0A9X0AF04"/>
<comment type="caution">
    <text evidence="2">The sequence shown here is derived from an EMBL/GenBank/DDBJ whole genome shotgun (WGS) entry which is preliminary data.</text>
</comment>
<evidence type="ECO:0000313" key="2">
    <source>
        <dbReference type="EMBL" id="KAJ8061537.1"/>
    </source>
</evidence>
<reference evidence="2" key="1">
    <citation type="submission" date="2022-11" db="EMBL/GenBank/DDBJ databases">
        <title>Genome Resource of Sclerotinia nivalis Strain SnTB1, a Plant Pathogen Isolated from American Ginseng.</title>
        <authorList>
            <person name="Fan S."/>
        </authorList>
    </citation>
    <scope>NUCLEOTIDE SEQUENCE</scope>
    <source>
        <strain evidence="2">SnTB1</strain>
    </source>
</reference>
<feature type="domain" description="F-box" evidence="1">
    <location>
        <begin position="53"/>
        <end position="98"/>
    </location>
</feature>
<proteinExistence type="predicted"/>
<name>A0A9X0AF04_9HELO</name>
<gene>
    <name evidence="2" type="ORF">OCU04_009350</name>
</gene>
<accession>A0A9X0AF04</accession>
<dbReference type="InterPro" id="IPR001810">
    <property type="entry name" value="F-box_dom"/>
</dbReference>
<sequence length="398" mass="46239">MHNTRFLLFQLWGLFCSVAYCSSLIMDFLQKLVFFFRKRQRPVEFSRPAALSSSILEKVPVEILSDIMDFLPLESAVAFSLSCMHLKRLLGTRHFSRISSSTEETLALLNLLALDLPDQVVCSVCRRLHHMQNLRRYNCMTYGTSRTTDEYTSLRFPACVSQDRKNETWIITGLFGETAVNMALKRCHQNPESTELLNIMSRRKARIINWGKYLRQYREECRIVQGHLMHKLQSVFISRECSSTTDFKPPSTASEKICPHIRFQTSLKYIGSGVRRCQKCPTEYRIDFKYYEGFGWGRFFTRWKDFGSEGEARWAQHLPSRAKSRATSTVKIFRALFQDQVSVQTPVELPSQPEVQHQDGDLSSAFKGSNDFKFDSLLTVENKAELFRFRENCWGKVT</sequence>
<dbReference type="EMBL" id="JAPEIS010000011">
    <property type="protein sequence ID" value="KAJ8061537.1"/>
    <property type="molecule type" value="Genomic_DNA"/>
</dbReference>